<dbReference type="InterPro" id="IPR036291">
    <property type="entry name" value="NAD(P)-bd_dom_sf"/>
</dbReference>
<dbReference type="EMBL" id="JANZXA010000002">
    <property type="protein sequence ID" value="MCT2398744.1"/>
    <property type="molecule type" value="Genomic_DNA"/>
</dbReference>
<dbReference type="PANTHER" id="PTHR43157">
    <property type="entry name" value="PHOSPHATIDYLINOSITOL-GLYCAN BIOSYNTHESIS CLASS F PROTEIN-RELATED"/>
    <property type="match status" value="1"/>
</dbReference>
<dbReference type="Pfam" id="PF00106">
    <property type="entry name" value="adh_short"/>
    <property type="match status" value="1"/>
</dbReference>
<keyword evidence="3" id="KW-1185">Reference proteome</keyword>
<keyword evidence="1" id="KW-0560">Oxidoreductase</keyword>
<dbReference type="SUPFAM" id="SSF51735">
    <property type="entry name" value="NAD(P)-binding Rossmann-fold domains"/>
    <property type="match status" value="1"/>
</dbReference>
<sequence length="256" mass="27402">MSRILITGSSDGLGLEAGRQLSADGHAVVLHARNEARAEAARQSLPNCEAVVRADVSTLAGMHALAEQITGLGTFDAVIHNVGVGYGGGHIVTPDGFERIFAVNVVAPFVLTATTPRPRRLIYLSSEMHVDGNPDLSDPMWETRRWNGVQAYCDSKLYDTMLAIALAGRWSDVRVNAVDPGWIATKMGGANAPGKLADGARTQVWLAAGDAPEATVTGGYFHDMRQSRACAAVYDEDAQKRLVDYLERITGISLPD</sequence>
<protein>
    <submittedName>
        <fullName evidence="2">SDR family NAD(P)-dependent oxidoreductase</fullName>
    </submittedName>
</protein>
<dbReference type="Proteomes" id="UP001165583">
    <property type="component" value="Unassembled WGS sequence"/>
</dbReference>
<dbReference type="PRINTS" id="PR00081">
    <property type="entry name" value="GDHRDH"/>
</dbReference>
<organism evidence="2 3">
    <name type="scientific">Novosphingobium mangrovi</name>
    <name type="common">ex Huang et al. 2023</name>
    <dbReference type="NCBI Taxonomy" id="2976432"/>
    <lineage>
        <taxon>Bacteria</taxon>
        <taxon>Pseudomonadati</taxon>
        <taxon>Pseudomonadota</taxon>
        <taxon>Alphaproteobacteria</taxon>
        <taxon>Sphingomonadales</taxon>
        <taxon>Sphingomonadaceae</taxon>
        <taxon>Novosphingobium</taxon>
    </lineage>
</organism>
<dbReference type="Gene3D" id="3.40.50.720">
    <property type="entry name" value="NAD(P)-binding Rossmann-like Domain"/>
    <property type="match status" value="1"/>
</dbReference>
<proteinExistence type="predicted"/>
<name>A0ABT2I1S1_9SPHN</name>
<evidence type="ECO:0000256" key="1">
    <source>
        <dbReference type="ARBA" id="ARBA00023002"/>
    </source>
</evidence>
<reference evidence="2" key="1">
    <citation type="submission" date="2022-09" db="EMBL/GenBank/DDBJ databases">
        <title>Novosphingobium sp. Nov., a polycyclic aromatic hydrocarbon-degrading bacterium isolated form mangrove sediments in HongKong.</title>
        <authorList>
            <person name="Hu Z."/>
        </authorList>
    </citation>
    <scope>NUCLEOTIDE SEQUENCE</scope>
    <source>
        <strain evidence="2">HK4-1</strain>
    </source>
</reference>
<comment type="caution">
    <text evidence="2">The sequence shown here is derived from an EMBL/GenBank/DDBJ whole genome shotgun (WGS) entry which is preliminary data.</text>
</comment>
<gene>
    <name evidence="2" type="ORF">NZK81_04200</name>
</gene>
<evidence type="ECO:0000313" key="3">
    <source>
        <dbReference type="Proteomes" id="UP001165583"/>
    </source>
</evidence>
<dbReference type="InterPro" id="IPR002347">
    <property type="entry name" value="SDR_fam"/>
</dbReference>
<dbReference type="PANTHER" id="PTHR43157:SF31">
    <property type="entry name" value="PHOSPHATIDYLINOSITOL-GLYCAN BIOSYNTHESIS CLASS F PROTEIN"/>
    <property type="match status" value="1"/>
</dbReference>
<dbReference type="RefSeq" id="WP_260044194.1">
    <property type="nucleotide sequence ID" value="NZ_JANZXA010000002.1"/>
</dbReference>
<evidence type="ECO:0000313" key="2">
    <source>
        <dbReference type="EMBL" id="MCT2398744.1"/>
    </source>
</evidence>
<accession>A0ABT2I1S1</accession>